<evidence type="ECO:0000256" key="1">
    <source>
        <dbReference type="SAM" id="MobiDB-lite"/>
    </source>
</evidence>
<evidence type="ECO:0000313" key="3">
    <source>
        <dbReference type="EMBL" id="GBF87964.1"/>
    </source>
</evidence>
<dbReference type="Proteomes" id="UP000247498">
    <property type="component" value="Unassembled WGS sequence"/>
</dbReference>
<dbReference type="AlphaFoldDB" id="A0A2V0NKT0"/>
<reference evidence="3 4" key="1">
    <citation type="journal article" date="2018" name="Sci. Rep.">
        <title>Raphidocelis subcapitata (=Pseudokirchneriella subcapitata) provides an insight into genome evolution and environmental adaptations in the Sphaeropleales.</title>
        <authorList>
            <person name="Suzuki S."/>
            <person name="Yamaguchi H."/>
            <person name="Nakajima N."/>
            <person name="Kawachi M."/>
        </authorList>
    </citation>
    <scope>NUCLEOTIDE SEQUENCE [LARGE SCALE GENOMIC DNA]</scope>
    <source>
        <strain evidence="3 4">NIES-35</strain>
    </source>
</reference>
<dbReference type="Gene3D" id="3.60.21.70">
    <property type="entry name" value="PhoD-like phosphatase"/>
    <property type="match status" value="1"/>
</dbReference>
<feature type="compositionally biased region" description="Low complexity" evidence="1">
    <location>
        <begin position="804"/>
        <end position="842"/>
    </location>
</feature>
<name>A0A2V0NKT0_9CHLO</name>
<dbReference type="InterPro" id="IPR043904">
    <property type="entry name" value="PhoD_2-like"/>
</dbReference>
<dbReference type="InterPro" id="IPR038607">
    <property type="entry name" value="PhoD-like_sf"/>
</dbReference>
<feature type="compositionally biased region" description="Low complexity" evidence="1">
    <location>
        <begin position="237"/>
        <end position="255"/>
    </location>
</feature>
<feature type="region of interest" description="Disordered" evidence="1">
    <location>
        <begin position="306"/>
        <end position="350"/>
    </location>
</feature>
<dbReference type="EMBL" id="BDRX01000003">
    <property type="protein sequence ID" value="GBF87964.1"/>
    <property type="molecule type" value="Genomic_DNA"/>
</dbReference>
<dbReference type="PANTHER" id="PTHR46689:SF1">
    <property type="entry name" value="PHOD-LIKE PHOSPHATASE DOMAIN-CONTAINING PROTEIN"/>
    <property type="match status" value="1"/>
</dbReference>
<dbReference type="InterPro" id="IPR018946">
    <property type="entry name" value="PhoD-like_MPP"/>
</dbReference>
<feature type="domain" description="PhoD-like phosphatase" evidence="2">
    <location>
        <begin position="354"/>
        <end position="448"/>
    </location>
</feature>
<evidence type="ECO:0000259" key="2">
    <source>
        <dbReference type="Pfam" id="PF19050"/>
    </source>
</evidence>
<dbReference type="InParanoid" id="A0A2V0NKT0"/>
<comment type="caution">
    <text evidence="3">The sequence shown here is derived from an EMBL/GenBank/DDBJ whole genome shotgun (WGS) entry which is preliminary data.</text>
</comment>
<organism evidence="3 4">
    <name type="scientific">Raphidocelis subcapitata</name>
    <dbReference type="NCBI Taxonomy" id="307507"/>
    <lineage>
        <taxon>Eukaryota</taxon>
        <taxon>Viridiplantae</taxon>
        <taxon>Chlorophyta</taxon>
        <taxon>core chlorophytes</taxon>
        <taxon>Chlorophyceae</taxon>
        <taxon>CS clade</taxon>
        <taxon>Sphaeropleales</taxon>
        <taxon>Selenastraceae</taxon>
        <taxon>Raphidocelis</taxon>
    </lineage>
</organism>
<feature type="compositionally biased region" description="Gly residues" evidence="1">
    <location>
        <begin position="781"/>
        <end position="794"/>
    </location>
</feature>
<feature type="domain" description="PhoD-like phosphatase" evidence="2">
    <location>
        <begin position="604"/>
        <end position="715"/>
    </location>
</feature>
<dbReference type="CDD" id="cd07389">
    <property type="entry name" value="MPP_PhoD"/>
    <property type="match status" value="1"/>
</dbReference>
<sequence>MAQQRWRGWGAPTFVSAAAEGRRHAAGQPAAEAGAGAGASAAEAAAPPAAPPRRHVHGQVPRAGPGGAEATPEASPCERAPVPRNTCGCGELRAPEAFGPFLCCGGWEPPIDAESPEARGGGQGAGRDGGRARANGPTEGGRGDAAPAGAEAGDAEALDGWWTGSALFVSREAGSAGGSGSGRDGTATNGVRGGGGSNGGRPPVLRWWDEAAPTGGAGGGDDGPAAAGRPGQPPPRAGADARAPASDASAAPAGAGQSGGGAVEVEGEALDSWCGWRFWRFELRIPVAGRERRIAYEVLPAAGSGGAGGAGSSGLSSSHQGSCGGGTGGSGLSSHQGSGGGGAGGGSEARPRRGSFLIAAAGRPWRVGFYSCSGFSNDVPAEDHDAKHGGFGLLWEDVASRHARAPLHAMVGTGDQLYCDDVFTTPSLAEWLALPAKEQRSRAPFNDEMRSQADHDLLDGWGSYPKDIQACPVFTGIYAAARRFYLLFQQHTTPALARAHGLFGGRGYSRVALLGPRLALALPDQRAERTEEQARRRSRAFIISPEAYFELMMRLYQLPASVSHVIVVTTVPLVYPHLTTSQHVLELARRLSNVPVVYRFFKALGLTHSVYSKFDEPELLDDLKDHWTSPVHKAERRFFIEHMQLLARGKQWRVSFVSGDVHLCAAGRLYSWPKTDSLARDPSYMPQFVTSAIVNAPPPDVLVKVLRWVGRAGYLNRRTKSKMVKIFSDHSYRKRLLNFRNWLLVGATEGVEGDERPAAAAATGAARAAGAAGRAAARAAGDGGHGNGGGGRSGWGRDGDGARPRAAAAGTAPAGDNPPQQGASSAEALEAAEDAGTTPAGPAGEGGAAAAGPRRGGLRGWLRGGGGGGGAARGGGAPKEAPPPGSLVFEFRVQDLHKPPPAGYGVVKSYCTAVPPLVRPEARSLW</sequence>
<feature type="compositionally biased region" description="Gly residues" evidence="1">
    <location>
        <begin position="322"/>
        <end position="347"/>
    </location>
</feature>
<dbReference type="OrthoDB" id="9999821at2759"/>
<feature type="domain" description="PhoD-like phosphatase" evidence="2">
    <location>
        <begin position="453"/>
        <end position="587"/>
    </location>
</feature>
<gene>
    <name evidence="3" type="ORF">Rsub_00676</name>
</gene>
<dbReference type="GO" id="GO:0016020">
    <property type="term" value="C:membrane"/>
    <property type="evidence" value="ECO:0007669"/>
    <property type="project" value="TreeGrafter"/>
</dbReference>
<feature type="compositionally biased region" description="Low complexity" evidence="1">
    <location>
        <begin position="26"/>
        <end position="47"/>
    </location>
</feature>
<dbReference type="STRING" id="307507.A0A2V0NKT0"/>
<feature type="region of interest" description="Disordered" evidence="1">
    <location>
        <begin position="778"/>
        <end position="886"/>
    </location>
</feature>
<feature type="compositionally biased region" description="Gly residues" evidence="1">
    <location>
        <begin position="843"/>
        <end position="877"/>
    </location>
</feature>
<accession>A0A2V0NKT0</accession>
<protein>
    <recommendedName>
        <fullName evidence="2">PhoD-like phosphatase domain-containing protein</fullName>
    </recommendedName>
</protein>
<feature type="region of interest" description="Disordered" evidence="1">
    <location>
        <begin position="173"/>
        <end position="262"/>
    </location>
</feature>
<feature type="region of interest" description="Disordered" evidence="1">
    <location>
        <begin position="114"/>
        <end position="153"/>
    </location>
</feature>
<feature type="region of interest" description="Disordered" evidence="1">
    <location>
        <begin position="19"/>
        <end position="78"/>
    </location>
</feature>
<keyword evidence="4" id="KW-1185">Reference proteome</keyword>
<evidence type="ECO:0000313" key="4">
    <source>
        <dbReference type="Proteomes" id="UP000247498"/>
    </source>
</evidence>
<dbReference type="PANTHER" id="PTHR46689">
    <property type="entry name" value="MEMBRANE PROTEIN, PUTATIVE-RELATED"/>
    <property type="match status" value="1"/>
</dbReference>
<proteinExistence type="predicted"/>
<dbReference type="Pfam" id="PF19050">
    <property type="entry name" value="PhoD_2"/>
    <property type="match status" value="3"/>
</dbReference>